<dbReference type="Gene3D" id="3.90.1640.10">
    <property type="entry name" value="inorganic pyrophosphatase (n-terminal core)"/>
    <property type="match status" value="1"/>
</dbReference>
<dbReference type="EMBL" id="LR215024">
    <property type="protein sequence ID" value="VEU70398.1"/>
    <property type="molecule type" value="Genomic_DNA"/>
</dbReference>
<keyword evidence="1" id="KW-0812">Transmembrane</keyword>
<dbReference type="PIRSF" id="PIRSF026583">
    <property type="entry name" value="YybT"/>
    <property type="match status" value="1"/>
</dbReference>
<evidence type="ECO:0000313" key="4">
    <source>
        <dbReference type="Proteomes" id="UP000290815"/>
    </source>
</evidence>
<keyword evidence="4" id="KW-1185">Reference proteome</keyword>
<evidence type="ECO:0000259" key="2">
    <source>
        <dbReference type="PROSITE" id="PS50887"/>
    </source>
</evidence>
<keyword evidence="3" id="KW-0689">Ribosomal protein</keyword>
<keyword evidence="3" id="KW-0687">Ribonucleoprotein</keyword>
<dbReference type="InterPro" id="IPR001667">
    <property type="entry name" value="DDH_dom"/>
</dbReference>
<dbReference type="PANTHER" id="PTHR47618">
    <property type="entry name" value="BIFUNCTIONAL OLIGORIBONUCLEASE AND PAP PHOSPHATASE NRNA"/>
    <property type="match status" value="1"/>
</dbReference>
<dbReference type="InterPro" id="IPR038763">
    <property type="entry name" value="DHH_sf"/>
</dbReference>
<dbReference type="PANTHER" id="PTHR47618:SF2">
    <property type="entry name" value="CYCLIC-DI-AMP PHOSPHODIESTERASE GDPP"/>
    <property type="match status" value="1"/>
</dbReference>
<reference evidence="3 4" key="1">
    <citation type="submission" date="2019-01" db="EMBL/GenBank/DDBJ databases">
        <authorList>
            <consortium name="Pathogen Informatics"/>
        </authorList>
    </citation>
    <scope>NUCLEOTIDE SEQUENCE [LARGE SCALE GENOMIC DNA]</scope>
    <source>
        <strain evidence="3 4">NCTC10194</strain>
    </source>
</reference>
<dbReference type="AlphaFoldDB" id="A0A449AV89"/>
<feature type="transmembrane region" description="Helical" evidence="1">
    <location>
        <begin position="7"/>
        <end position="29"/>
    </location>
</feature>
<dbReference type="Gene3D" id="3.30.70.270">
    <property type="match status" value="1"/>
</dbReference>
<dbReference type="Proteomes" id="UP000290815">
    <property type="component" value="Chromosome"/>
</dbReference>
<organism evidence="3 4">
    <name type="scientific">Mycoplasmopsis glycophila</name>
    <dbReference type="NCBI Taxonomy" id="171285"/>
    <lineage>
        <taxon>Bacteria</taxon>
        <taxon>Bacillati</taxon>
        <taxon>Mycoplasmatota</taxon>
        <taxon>Mycoplasmoidales</taxon>
        <taxon>Metamycoplasmataceae</taxon>
        <taxon>Mycoplasmopsis</taxon>
    </lineage>
</organism>
<accession>A0A449AV89</accession>
<dbReference type="Gene3D" id="3.10.310.30">
    <property type="match status" value="1"/>
</dbReference>
<dbReference type="PROSITE" id="PS51257">
    <property type="entry name" value="PROKAR_LIPOPROTEIN"/>
    <property type="match status" value="1"/>
</dbReference>
<dbReference type="InterPro" id="IPR043128">
    <property type="entry name" value="Rev_trsase/Diguanyl_cyclase"/>
</dbReference>
<protein>
    <submittedName>
        <fullName evidence="3">Putative bifunctional signaling protein/50S ribosomal protein L9</fullName>
    </submittedName>
</protein>
<dbReference type="InterPro" id="IPR014528">
    <property type="entry name" value="GdpP/PdeA"/>
</dbReference>
<dbReference type="InterPro" id="IPR000160">
    <property type="entry name" value="GGDEF_dom"/>
</dbReference>
<evidence type="ECO:0000256" key="1">
    <source>
        <dbReference type="SAM" id="Phobius"/>
    </source>
</evidence>
<dbReference type="Gene3D" id="3.30.450.20">
    <property type="entry name" value="PAS domain"/>
    <property type="match status" value="1"/>
</dbReference>
<feature type="domain" description="GGDEF" evidence="2">
    <location>
        <begin position="178"/>
        <end position="307"/>
    </location>
</feature>
<dbReference type="GO" id="GO:0003676">
    <property type="term" value="F:nucleic acid binding"/>
    <property type="evidence" value="ECO:0007669"/>
    <property type="project" value="InterPro"/>
</dbReference>
<proteinExistence type="predicted"/>
<sequence length="663" mass="75061">MIKKQKNLIFLLGIISCLIIMIVFIVALIKSDKSTWASLFFAVGIITILIFTSILLYFAIYNFTKSRELIKKSFNNFIEEIMTNNNIGIIVYNLDQKIIWSSNFIKNEFSSEFIGNTVEEFFDKLSYKLTNDWKVLKNKIEFANNGNFYEAQFWPISNTIVIRDISTEQLFKREAWEQSPVIGEIEIDNFQLFQSILSEEQIFTINKIVVDVLKEYVSKYNFVYRQYTNGKFVVFTNENSLQQMIKEEFNGLMDISKRIKNENIDKLSLSVGFAHGWSSFKEKIEQAKKALVQAQNRGGDQVTIFSNIEPPIYFGSNSEILSDNSRTEIKQIAYEFEKALLNKEIKNVIVYGHALADLDALGACMGIYETAKAYGKNSYIGSNTFDFTTEKVVKQLTEKDKDKFSSMFIKNNLQAKKITNSNTIVVIVDTSDPERTDNPESIINANRENIFVFDHHRISKAVDYCSRKNVYINTSASSASEIVAELISFLDYKVDLSTSTAQVLLSGIYLDTTIFTKAITPRTFQAAAWLESKGANGIKSSQMLKIDEETNKQINEIIANVAEIKKGYYLAYTDQECSNDVISIAANEILKIEGRLASFVVAKLKGTKYYKLSARGIETNVQIICEAVGGGGHFSTAAATSGEDLETFIDNIKHAITTIGRNK</sequence>
<dbReference type="InterPro" id="IPR029787">
    <property type="entry name" value="Nucleotide_cyclase"/>
</dbReference>
<dbReference type="SUPFAM" id="SSF64182">
    <property type="entry name" value="DHH phosphoesterases"/>
    <property type="match status" value="1"/>
</dbReference>
<dbReference type="Pfam" id="PF24898">
    <property type="entry name" value="GGDEF_GdpP"/>
    <property type="match status" value="1"/>
</dbReference>
<dbReference type="Pfam" id="PF02272">
    <property type="entry name" value="DHHA1"/>
    <property type="match status" value="1"/>
</dbReference>
<dbReference type="GO" id="GO:0005840">
    <property type="term" value="C:ribosome"/>
    <property type="evidence" value="ECO:0007669"/>
    <property type="project" value="UniProtKB-KW"/>
</dbReference>
<name>A0A449AV89_9BACT</name>
<keyword evidence="1" id="KW-1133">Transmembrane helix</keyword>
<dbReference type="SUPFAM" id="SSF55073">
    <property type="entry name" value="Nucleotide cyclase"/>
    <property type="match status" value="1"/>
</dbReference>
<dbReference type="RefSeq" id="WP_027333351.1">
    <property type="nucleotide sequence ID" value="NZ_LR215024.1"/>
</dbReference>
<dbReference type="KEGG" id="mgly:NCTC10194_00409"/>
<dbReference type="PROSITE" id="PS50887">
    <property type="entry name" value="GGDEF"/>
    <property type="match status" value="1"/>
</dbReference>
<dbReference type="InterPro" id="IPR003156">
    <property type="entry name" value="DHHA1_dom"/>
</dbReference>
<feature type="transmembrane region" description="Helical" evidence="1">
    <location>
        <begin position="35"/>
        <end position="63"/>
    </location>
</feature>
<gene>
    <name evidence="3" type="ORF">NCTC10194_00409</name>
</gene>
<keyword evidence="1" id="KW-0472">Membrane</keyword>
<evidence type="ECO:0000313" key="3">
    <source>
        <dbReference type="EMBL" id="VEU70398.1"/>
    </source>
</evidence>
<dbReference type="Pfam" id="PF01368">
    <property type="entry name" value="DHH"/>
    <property type="match status" value="1"/>
</dbReference>
<dbReference type="InterPro" id="IPR051319">
    <property type="entry name" value="Oligoribo/pAp-PDE_c-di-AMP_PDE"/>
</dbReference>